<evidence type="ECO:0000313" key="2">
    <source>
        <dbReference type="Proteomes" id="UP000042394"/>
    </source>
</evidence>
<protein>
    <submittedName>
        <fullName evidence="1">Protein of uncharacterized function (DUF3170)</fullName>
    </submittedName>
</protein>
<dbReference type="AlphaFoldDB" id="A0A655BM64"/>
<dbReference type="AntiFam" id="ANF00007">
    <property type="entry name" value="Shadow ORF (opposite clpB)"/>
</dbReference>
<proteinExistence type="predicted"/>
<sequence length="146" mass="17533">MAQTRTTHLNSFGQRLNRVILAEDQHFQTIAQVLQRIAIALRDALFRNSRNSRHYGLNIRHVDRFLTFAHRHQTRPSARFVNHVNGFIRQMAVIDIFYRQLDRRTHRFRGITHVVVRFVLRFQAVDNLHRLFHRRLGNINFLETAR</sequence>
<accession>A0A655BM64</accession>
<reference evidence="1 2" key="1">
    <citation type="submission" date="2015-03" db="EMBL/GenBank/DDBJ databases">
        <authorList>
            <consortium name="Pathogen Informatics"/>
        </authorList>
    </citation>
    <scope>NUCLEOTIDE SEQUENCE [LARGE SCALE GENOMIC DNA]</scope>
    <source>
        <strain evidence="1 2">D4891</strain>
    </source>
</reference>
<evidence type="ECO:0000313" key="1">
    <source>
        <dbReference type="EMBL" id="CNT59999.1"/>
    </source>
</evidence>
<name>A0A655BM64_SALET</name>
<dbReference type="Proteomes" id="UP000042394">
    <property type="component" value="Unassembled WGS sequence"/>
</dbReference>
<organism evidence="1 2">
    <name type="scientific">Salmonella enterica subsp. enterica serovar Bovismorbificans</name>
    <dbReference type="NCBI Taxonomy" id="58097"/>
    <lineage>
        <taxon>Bacteria</taxon>
        <taxon>Pseudomonadati</taxon>
        <taxon>Pseudomonadota</taxon>
        <taxon>Gammaproteobacteria</taxon>
        <taxon>Enterobacterales</taxon>
        <taxon>Enterobacteriaceae</taxon>
        <taxon>Salmonella</taxon>
    </lineage>
</organism>
<gene>
    <name evidence="1" type="ORF">ERS008207_00231</name>
</gene>
<dbReference type="EMBL" id="CQPD01000002">
    <property type="protein sequence ID" value="CNT59999.1"/>
    <property type="molecule type" value="Genomic_DNA"/>
</dbReference>